<accession>A0A8J6L8G1</accession>
<feature type="region of interest" description="Disordered" evidence="1">
    <location>
        <begin position="146"/>
        <end position="171"/>
    </location>
</feature>
<evidence type="ECO:0000313" key="3">
    <source>
        <dbReference type="Proteomes" id="UP000719412"/>
    </source>
</evidence>
<dbReference type="AlphaFoldDB" id="A0A8J6L8G1"/>
<protein>
    <submittedName>
        <fullName evidence="2">Uncharacterized protein</fullName>
    </submittedName>
</protein>
<reference evidence="2" key="2">
    <citation type="submission" date="2021-08" db="EMBL/GenBank/DDBJ databases">
        <authorList>
            <person name="Eriksson T."/>
        </authorList>
    </citation>
    <scope>NUCLEOTIDE SEQUENCE</scope>
    <source>
        <strain evidence="2">Stoneville</strain>
        <tissue evidence="2">Whole head</tissue>
    </source>
</reference>
<name>A0A8J6L8G1_TENMO</name>
<comment type="caution">
    <text evidence="2">The sequence shown here is derived from an EMBL/GenBank/DDBJ whole genome shotgun (WGS) entry which is preliminary data.</text>
</comment>
<evidence type="ECO:0000256" key="1">
    <source>
        <dbReference type="SAM" id="MobiDB-lite"/>
    </source>
</evidence>
<reference evidence="2" key="1">
    <citation type="journal article" date="2020" name="J Insects Food Feed">
        <title>The yellow mealworm (Tenebrio molitor) genome: a resource for the emerging insects as food and feed industry.</title>
        <authorList>
            <person name="Eriksson T."/>
            <person name="Andere A."/>
            <person name="Kelstrup H."/>
            <person name="Emery V."/>
            <person name="Picard C."/>
        </authorList>
    </citation>
    <scope>NUCLEOTIDE SEQUENCE</scope>
    <source>
        <strain evidence="2">Stoneville</strain>
        <tissue evidence="2">Whole head</tissue>
    </source>
</reference>
<organism evidence="2 3">
    <name type="scientific">Tenebrio molitor</name>
    <name type="common">Yellow mealworm beetle</name>
    <dbReference type="NCBI Taxonomy" id="7067"/>
    <lineage>
        <taxon>Eukaryota</taxon>
        <taxon>Metazoa</taxon>
        <taxon>Ecdysozoa</taxon>
        <taxon>Arthropoda</taxon>
        <taxon>Hexapoda</taxon>
        <taxon>Insecta</taxon>
        <taxon>Pterygota</taxon>
        <taxon>Neoptera</taxon>
        <taxon>Endopterygota</taxon>
        <taxon>Coleoptera</taxon>
        <taxon>Polyphaga</taxon>
        <taxon>Cucujiformia</taxon>
        <taxon>Tenebrionidae</taxon>
        <taxon>Tenebrio</taxon>
    </lineage>
</organism>
<gene>
    <name evidence="2" type="ORF">GEV33_011077</name>
</gene>
<sequence length="578" mass="63670">MECDFQPAHIEGQPPTRQVTELFNASSARHDKKFNGTLPIGRVNELFFSTSSSKREGRQNKSFITLTRSRIINGIIYGGSAKTLAPNFPFVRIVSEVRSQIKSSIFNVRPFRIRPRSHPRPNAVRRHTTVACRCYYNVARELHQPNSVKLNRNTNRRDRKPQKSDGHYHTSPVRSLRDEVLIISWWHRSKTPTIKTHMLGWMSLRESKFETLYLTTDDTFSLDVREQQRHLVPRESPVTLLFLPGTRTRNPDREGALKFPTLTATTSKGGGDGRGGNVCAAQTIYAASCFGGVVAMGTVNVIRNGALAFARIAANSVGCLCCPNASNCIIARRVKPGISPSPGDVKNWVGGCTCYRSPSQVRGASCNGRGPVCLRERLFVETLKLPGASLSTAIYLIYLYEAAFGVVPETANGFDDAASGVWRTLKENYTYQQSHTHTPSCVSNPGDRGRLASAANTLLGVSAACIANTWPCPAVALVLLYPQRHQLCCTPAVGIDNGAPFIRRSVASQSLVPIYLQFCSPFTGMHRTFSIPSGYLLLACVRRAMKGALQHLPHTTQKLIPPGEHDGHSIISLLERAD</sequence>
<dbReference type="Proteomes" id="UP000719412">
    <property type="component" value="Unassembled WGS sequence"/>
</dbReference>
<evidence type="ECO:0000313" key="2">
    <source>
        <dbReference type="EMBL" id="KAH0811715.1"/>
    </source>
</evidence>
<proteinExistence type="predicted"/>
<dbReference type="EMBL" id="JABDTM020026620">
    <property type="protein sequence ID" value="KAH0811715.1"/>
    <property type="molecule type" value="Genomic_DNA"/>
</dbReference>
<keyword evidence="3" id="KW-1185">Reference proteome</keyword>